<feature type="transmembrane region" description="Helical" evidence="5">
    <location>
        <begin position="166"/>
        <end position="185"/>
    </location>
</feature>
<dbReference type="SUPFAM" id="SSF103473">
    <property type="entry name" value="MFS general substrate transporter"/>
    <property type="match status" value="1"/>
</dbReference>
<dbReference type="PANTHER" id="PTHR23531:SF1">
    <property type="entry name" value="QUINOLENE RESISTANCE PROTEIN NORA"/>
    <property type="match status" value="1"/>
</dbReference>
<evidence type="ECO:0000313" key="7">
    <source>
        <dbReference type="EMBL" id="TNX86355.1"/>
    </source>
</evidence>
<feature type="transmembrane region" description="Helical" evidence="5">
    <location>
        <begin position="302"/>
        <end position="324"/>
    </location>
</feature>
<keyword evidence="3 5" id="KW-1133">Transmembrane helix</keyword>
<feature type="transmembrane region" description="Helical" evidence="5">
    <location>
        <begin position="45"/>
        <end position="65"/>
    </location>
</feature>
<evidence type="ECO:0000256" key="3">
    <source>
        <dbReference type="ARBA" id="ARBA00022989"/>
    </source>
</evidence>
<evidence type="ECO:0000259" key="6">
    <source>
        <dbReference type="PROSITE" id="PS50850"/>
    </source>
</evidence>
<reference evidence="7 8" key="1">
    <citation type="submission" date="2019-06" db="EMBL/GenBank/DDBJ databases">
        <title>Genome of Acinetobacter radioresistens APH1, a phenol degrading strain.</title>
        <authorList>
            <person name="Liu Y."/>
        </authorList>
    </citation>
    <scope>NUCLEOTIDE SEQUENCE [LARGE SCALE GENOMIC DNA]</scope>
    <source>
        <strain evidence="7 8">APH1</strain>
    </source>
</reference>
<feature type="transmembrane region" description="Helical" evidence="5">
    <location>
        <begin position="336"/>
        <end position="356"/>
    </location>
</feature>
<dbReference type="GO" id="GO:0016020">
    <property type="term" value="C:membrane"/>
    <property type="evidence" value="ECO:0007669"/>
    <property type="project" value="UniProtKB-SubCell"/>
</dbReference>
<feature type="transmembrane region" description="Helical" evidence="5">
    <location>
        <begin position="245"/>
        <end position="266"/>
    </location>
</feature>
<evidence type="ECO:0000256" key="2">
    <source>
        <dbReference type="ARBA" id="ARBA00022692"/>
    </source>
</evidence>
<keyword evidence="4 5" id="KW-0472">Membrane</keyword>
<dbReference type="PROSITE" id="PS00217">
    <property type="entry name" value="SUGAR_TRANSPORT_2"/>
    <property type="match status" value="1"/>
</dbReference>
<dbReference type="EMBL" id="VFBM01000012">
    <property type="protein sequence ID" value="TNX86355.1"/>
    <property type="molecule type" value="Genomic_DNA"/>
</dbReference>
<dbReference type="PROSITE" id="PS50850">
    <property type="entry name" value="MFS"/>
    <property type="match status" value="1"/>
</dbReference>
<feature type="transmembrane region" description="Helical" evidence="5">
    <location>
        <begin position="368"/>
        <end position="386"/>
    </location>
</feature>
<proteinExistence type="predicted"/>
<feature type="domain" description="Major facilitator superfamily (MFS) profile" evidence="6">
    <location>
        <begin position="11"/>
        <end position="391"/>
    </location>
</feature>
<feature type="transmembrane region" description="Helical" evidence="5">
    <location>
        <begin position="137"/>
        <end position="160"/>
    </location>
</feature>
<evidence type="ECO:0000313" key="8">
    <source>
        <dbReference type="Proteomes" id="UP000314285"/>
    </source>
</evidence>
<dbReference type="InterPro" id="IPR011701">
    <property type="entry name" value="MFS"/>
</dbReference>
<comment type="caution">
    <text evidence="7">The sequence shown here is derived from an EMBL/GenBank/DDBJ whole genome shotgun (WGS) entry which is preliminary data.</text>
</comment>
<dbReference type="AlphaFoldDB" id="A0A8H2JXG5"/>
<dbReference type="Pfam" id="PF07690">
    <property type="entry name" value="MFS_1"/>
    <property type="match status" value="1"/>
</dbReference>
<protein>
    <submittedName>
        <fullName evidence="7">MFS transporter</fullName>
    </submittedName>
</protein>
<accession>A0A8H2JXG5</accession>
<keyword evidence="2 5" id="KW-0812">Transmembrane</keyword>
<feature type="transmembrane region" description="Helical" evidence="5">
    <location>
        <begin position="77"/>
        <end position="95"/>
    </location>
</feature>
<evidence type="ECO:0000256" key="4">
    <source>
        <dbReference type="ARBA" id="ARBA00023136"/>
    </source>
</evidence>
<dbReference type="Gene3D" id="1.20.1250.20">
    <property type="entry name" value="MFS general substrate transporter like domains"/>
    <property type="match status" value="1"/>
</dbReference>
<dbReference type="InterPro" id="IPR005829">
    <property type="entry name" value="Sugar_transporter_CS"/>
</dbReference>
<dbReference type="Proteomes" id="UP000314285">
    <property type="component" value="Unassembled WGS sequence"/>
</dbReference>
<dbReference type="InterPro" id="IPR036259">
    <property type="entry name" value="MFS_trans_sf"/>
</dbReference>
<evidence type="ECO:0000256" key="1">
    <source>
        <dbReference type="ARBA" id="ARBA00004141"/>
    </source>
</evidence>
<name>A0A8H2JXG5_ACIRA</name>
<dbReference type="CDD" id="cd17489">
    <property type="entry name" value="MFS_YfcJ_like"/>
    <property type="match status" value="1"/>
</dbReference>
<sequence>MKDSAPLWTRNFILASAINFQLILVFYLLIVVIVGYAVAELGASTAQAGLISGLYIVGTLFGRLLIGKFLSRFGHRLTLLTGLSGFFLFSGLYFIEYGIGFLLFVRAIHGFTMGVASTVLGTLIAQILPVSRRGEGIGYYSMSSTLGTAIGPFLGIWLSLNFDYNVIFIFSSIIAFCCLFTALGIKMPNLVSRQETATAPPPKSSWITQFIEPRAVPIAIIVLLTSVCYSGVLSFINFYAKSLDLAKAASIFFLMYALAILFSRPFTGPLMDRRGENIIMYPAILILAFGLFLLSQVQTASMLLICAVLLGLGFGNIQSVCQTIAVKSTSLDRMGLATSTFFIFLDAGLGFGPYILGKLLEYINYSQLYFISSLLALICVVLYYLLHDRKVRAPFKTVNL</sequence>
<feature type="transmembrane region" description="Helical" evidence="5">
    <location>
        <begin position="12"/>
        <end position="39"/>
    </location>
</feature>
<dbReference type="PANTHER" id="PTHR23531">
    <property type="entry name" value="QUINOLENE RESISTANCE PROTEIN NORA"/>
    <property type="match status" value="1"/>
</dbReference>
<dbReference type="InterPro" id="IPR052714">
    <property type="entry name" value="MFS_Exporter"/>
</dbReference>
<organism evidence="7 8">
    <name type="scientific">Acinetobacter radioresistens</name>
    <dbReference type="NCBI Taxonomy" id="40216"/>
    <lineage>
        <taxon>Bacteria</taxon>
        <taxon>Pseudomonadati</taxon>
        <taxon>Pseudomonadota</taxon>
        <taxon>Gammaproteobacteria</taxon>
        <taxon>Moraxellales</taxon>
        <taxon>Moraxellaceae</taxon>
        <taxon>Acinetobacter</taxon>
    </lineage>
</organism>
<comment type="subcellular location">
    <subcellularLocation>
        <location evidence="1">Membrane</location>
        <topology evidence="1">Multi-pass membrane protein</topology>
    </subcellularLocation>
</comment>
<feature type="transmembrane region" description="Helical" evidence="5">
    <location>
        <begin position="101"/>
        <end position="125"/>
    </location>
</feature>
<dbReference type="GO" id="GO:0022857">
    <property type="term" value="F:transmembrane transporter activity"/>
    <property type="evidence" value="ECO:0007669"/>
    <property type="project" value="InterPro"/>
</dbReference>
<feature type="transmembrane region" description="Helical" evidence="5">
    <location>
        <begin position="215"/>
        <end position="239"/>
    </location>
</feature>
<dbReference type="InterPro" id="IPR020846">
    <property type="entry name" value="MFS_dom"/>
</dbReference>
<evidence type="ECO:0000256" key="5">
    <source>
        <dbReference type="SAM" id="Phobius"/>
    </source>
</evidence>
<gene>
    <name evidence="7" type="ORF">FHY67_12485</name>
</gene>
<feature type="transmembrane region" description="Helical" evidence="5">
    <location>
        <begin position="278"/>
        <end position="296"/>
    </location>
</feature>
<dbReference type="RefSeq" id="WP_005025782.1">
    <property type="nucleotide sequence ID" value="NZ_CP027365.1"/>
</dbReference>